<reference evidence="11 12" key="1">
    <citation type="submission" date="2018-06" db="EMBL/GenBank/DDBJ databases">
        <title>Comparative genomics of downy mildews reveals potential adaptations to biotrophy.</title>
        <authorList>
            <person name="Fletcher K."/>
            <person name="Klosterman S.J."/>
            <person name="Derevnina L."/>
            <person name="Martin F."/>
            <person name="Koike S."/>
            <person name="Reyes Chin-Wo S."/>
            <person name="Mou B."/>
            <person name="Michelmore R."/>
        </authorList>
    </citation>
    <scope>NUCLEOTIDE SEQUENCE [LARGE SCALE GENOMIC DNA]</scope>
    <source>
        <strain evidence="11 12">R14</strain>
    </source>
</reference>
<dbReference type="GO" id="GO:0031966">
    <property type="term" value="C:mitochondrial membrane"/>
    <property type="evidence" value="ECO:0007669"/>
    <property type="project" value="UniProtKB-SubCell"/>
</dbReference>
<evidence type="ECO:0000313" key="12">
    <source>
        <dbReference type="Proteomes" id="UP000282087"/>
    </source>
</evidence>
<dbReference type="PANTHER" id="PTHR45624:SF12">
    <property type="entry name" value="MITOCHONDRIAL ORNITHINE TRANSPORTER 1"/>
    <property type="match status" value="1"/>
</dbReference>
<name>A0A3M6VQK3_9STRA</name>
<evidence type="ECO:0008006" key="13">
    <source>
        <dbReference type="Google" id="ProtNLM"/>
    </source>
</evidence>
<dbReference type="EMBL" id="QLLG01000194">
    <property type="protein sequence ID" value="RMX66660.1"/>
    <property type="molecule type" value="Genomic_DNA"/>
</dbReference>
<sequence>MTYETMLDLRETFSGVMGACCCVYTGLPFEVIKVRLQTQSSRNNVYKGVTDAFRRITTEEGVVALWKGAIPALSSSIIENSVLFSANGFANRAVLSMYTKQCVEHEKEYQLSILDEGCMGAFAGCFSATAITIPENIKCKLQFQRGHLGEGCYYGPWDCLVKVGKEEGLKGLFRGYSALLLRDVPFSFFFFGSYQAFTSTVAKVLGKESKNDLNPLAILASGGLAGASSWGIMFPADVLKSRMQTASWTEPLSLRGAFRAVYSEFGIHGFYRGWSAAVLRAFPANGSLFLGVEMTHRIFRWFDAKYTV</sequence>
<dbReference type="STRING" id="542832.A0A3M6VQK3"/>
<gene>
    <name evidence="11" type="ORF">DD238_002578</name>
</gene>
<evidence type="ECO:0000256" key="9">
    <source>
        <dbReference type="PROSITE-ProRule" id="PRU00282"/>
    </source>
</evidence>
<keyword evidence="3 10" id="KW-0813">Transport</keyword>
<feature type="repeat" description="Solcar" evidence="9">
    <location>
        <begin position="213"/>
        <end position="298"/>
    </location>
</feature>
<keyword evidence="7" id="KW-0496">Mitochondrion</keyword>
<evidence type="ECO:0000256" key="8">
    <source>
        <dbReference type="ARBA" id="ARBA00023136"/>
    </source>
</evidence>
<organism evidence="11 12">
    <name type="scientific">Peronospora effusa</name>
    <dbReference type="NCBI Taxonomy" id="542832"/>
    <lineage>
        <taxon>Eukaryota</taxon>
        <taxon>Sar</taxon>
        <taxon>Stramenopiles</taxon>
        <taxon>Oomycota</taxon>
        <taxon>Peronosporomycetes</taxon>
        <taxon>Peronosporales</taxon>
        <taxon>Peronosporaceae</taxon>
        <taxon>Peronospora</taxon>
    </lineage>
</organism>
<evidence type="ECO:0000256" key="10">
    <source>
        <dbReference type="RuleBase" id="RU000488"/>
    </source>
</evidence>
<dbReference type="GO" id="GO:0000064">
    <property type="term" value="F:L-ornithine transmembrane transporter activity"/>
    <property type="evidence" value="ECO:0007669"/>
    <property type="project" value="TreeGrafter"/>
</dbReference>
<evidence type="ECO:0000256" key="4">
    <source>
        <dbReference type="ARBA" id="ARBA00022692"/>
    </source>
</evidence>
<keyword evidence="8 9" id="KW-0472">Membrane</keyword>
<keyword evidence="5" id="KW-0677">Repeat</keyword>
<dbReference type="Pfam" id="PF00153">
    <property type="entry name" value="Mito_carr"/>
    <property type="match status" value="3"/>
</dbReference>
<dbReference type="InterPro" id="IPR050567">
    <property type="entry name" value="Mitochondrial_Carrier"/>
</dbReference>
<evidence type="ECO:0000256" key="6">
    <source>
        <dbReference type="ARBA" id="ARBA00022989"/>
    </source>
</evidence>
<keyword evidence="6" id="KW-1133">Transmembrane helix</keyword>
<accession>A0A3M6VQK3</accession>
<comment type="similarity">
    <text evidence="2 10">Belongs to the mitochondrial carrier (TC 2.A.29) family.</text>
</comment>
<evidence type="ECO:0000313" key="11">
    <source>
        <dbReference type="EMBL" id="RMX66660.1"/>
    </source>
</evidence>
<dbReference type="PROSITE" id="PS50920">
    <property type="entry name" value="SOLCAR"/>
    <property type="match status" value="3"/>
</dbReference>
<keyword evidence="4 9" id="KW-0812">Transmembrane</keyword>
<evidence type="ECO:0000256" key="7">
    <source>
        <dbReference type="ARBA" id="ARBA00023128"/>
    </source>
</evidence>
<feature type="repeat" description="Solcar" evidence="9">
    <location>
        <begin position="111"/>
        <end position="200"/>
    </location>
</feature>
<dbReference type="VEuPathDB" id="FungiDB:DD237_007325"/>
<dbReference type="InterPro" id="IPR023395">
    <property type="entry name" value="MCP_dom_sf"/>
</dbReference>
<dbReference type="Proteomes" id="UP000282087">
    <property type="component" value="Unassembled WGS sequence"/>
</dbReference>
<evidence type="ECO:0000256" key="5">
    <source>
        <dbReference type="ARBA" id="ARBA00022737"/>
    </source>
</evidence>
<feature type="repeat" description="Solcar" evidence="9">
    <location>
        <begin position="6"/>
        <end position="93"/>
    </location>
</feature>
<dbReference type="SUPFAM" id="SSF103506">
    <property type="entry name" value="Mitochondrial carrier"/>
    <property type="match status" value="1"/>
</dbReference>
<evidence type="ECO:0000256" key="3">
    <source>
        <dbReference type="ARBA" id="ARBA00022448"/>
    </source>
</evidence>
<dbReference type="PANTHER" id="PTHR45624">
    <property type="entry name" value="MITOCHONDRIAL BASIC AMINO ACIDS TRANSPORTER-RELATED"/>
    <property type="match status" value="1"/>
</dbReference>
<dbReference type="Gene3D" id="1.50.40.10">
    <property type="entry name" value="Mitochondrial carrier domain"/>
    <property type="match status" value="2"/>
</dbReference>
<dbReference type="GO" id="GO:1990575">
    <property type="term" value="P:mitochondrial L-ornithine transmembrane transport"/>
    <property type="evidence" value="ECO:0007669"/>
    <property type="project" value="TreeGrafter"/>
</dbReference>
<dbReference type="AlphaFoldDB" id="A0A3M6VQK3"/>
<comment type="caution">
    <text evidence="11">The sequence shown here is derived from an EMBL/GenBank/DDBJ whole genome shotgun (WGS) entry which is preliminary data.</text>
</comment>
<evidence type="ECO:0000256" key="1">
    <source>
        <dbReference type="ARBA" id="ARBA00004225"/>
    </source>
</evidence>
<proteinExistence type="inferred from homology"/>
<dbReference type="InterPro" id="IPR018108">
    <property type="entry name" value="MCP_transmembrane"/>
</dbReference>
<evidence type="ECO:0000256" key="2">
    <source>
        <dbReference type="ARBA" id="ARBA00006375"/>
    </source>
</evidence>
<comment type="subcellular location">
    <subcellularLocation>
        <location evidence="1">Mitochondrion membrane</location>
        <topology evidence="1">Multi-pass membrane protein</topology>
    </subcellularLocation>
</comment>
<protein>
    <recommendedName>
        <fullName evidence="13">Mitochondrial carrier protein</fullName>
    </recommendedName>
</protein>
<keyword evidence="12" id="KW-1185">Reference proteome</keyword>